<evidence type="ECO:0000259" key="3">
    <source>
        <dbReference type="PROSITE" id="PS50110"/>
    </source>
</evidence>
<proteinExistence type="predicted"/>
<dbReference type="EMBL" id="KY684111">
    <property type="protein sequence ID" value="ARF12237.1"/>
    <property type="molecule type" value="Genomic_DNA"/>
</dbReference>
<feature type="domain" description="Response regulatory" evidence="3">
    <location>
        <begin position="76"/>
        <end position="192"/>
    </location>
</feature>
<dbReference type="GO" id="GO:0016301">
    <property type="term" value="F:kinase activity"/>
    <property type="evidence" value="ECO:0007669"/>
    <property type="project" value="UniProtKB-KW"/>
</dbReference>
<keyword evidence="4" id="KW-0808">Transferase</keyword>
<accession>A0A1V0SKI5</accession>
<dbReference type="InterPro" id="IPR011006">
    <property type="entry name" value="CheY-like_superfamily"/>
</dbReference>
<dbReference type="InterPro" id="IPR001789">
    <property type="entry name" value="Sig_transdc_resp-reg_receiver"/>
</dbReference>
<feature type="compositionally biased region" description="Basic and acidic residues" evidence="2">
    <location>
        <begin position="43"/>
        <end position="52"/>
    </location>
</feature>
<dbReference type="Pfam" id="PF00072">
    <property type="entry name" value="Response_reg"/>
    <property type="match status" value="1"/>
</dbReference>
<sequence>MSSIFSSKNKSNNSTPRKNSDAKSKTPSPRVDNIKSEPNANKESPRLDDLKSSKSSKGSPRKNSLKRSTPEIKISQHLIYDRIPINRFILKEYIQSFGGVVTEVDNSNDVIDNVKSHGEYNIIWMDIPMPEMNSLECISYLRNELKYNGPIIGLIGYTDDHTREICYNADINHLITKPFDLTAINAYIEKYS</sequence>
<evidence type="ECO:0000256" key="1">
    <source>
        <dbReference type="ARBA" id="ARBA00022553"/>
    </source>
</evidence>
<dbReference type="InterPro" id="IPR050956">
    <property type="entry name" value="2C_system_His_kinase"/>
</dbReference>
<dbReference type="SUPFAM" id="SSF52172">
    <property type="entry name" value="CheY-like"/>
    <property type="match status" value="1"/>
</dbReference>
<dbReference type="PANTHER" id="PTHR43719">
    <property type="entry name" value="TWO-COMPONENT HISTIDINE KINASE"/>
    <property type="match status" value="1"/>
</dbReference>
<keyword evidence="1" id="KW-0597">Phosphoprotein</keyword>
<dbReference type="SMART" id="SM00448">
    <property type="entry name" value="REC"/>
    <property type="match status" value="1"/>
</dbReference>
<reference evidence="4" key="1">
    <citation type="journal article" date="2017" name="Science">
        <title>Giant viruses with an expanded complement of translation system components.</title>
        <authorList>
            <person name="Schulz F."/>
            <person name="Yutin N."/>
            <person name="Ivanova N.N."/>
            <person name="Ortega D.R."/>
            <person name="Lee T.K."/>
            <person name="Vierheilig J."/>
            <person name="Daims H."/>
            <person name="Horn M."/>
            <person name="Wagner M."/>
            <person name="Jensen G.J."/>
            <person name="Kyrpides N.C."/>
            <person name="Koonin E.V."/>
            <person name="Woyke T."/>
        </authorList>
    </citation>
    <scope>NUCLEOTIDE SEQUENCE</scope>
    <source>
        <strain evidence="4">KNV1</strain>
    </source>
</reference>
<dbReference type="CDD" id="cd17546">
    <property type="entry name" value="REC_hyHK_CKI1_RcsC-like"/>
    <property type="match status" value="1"/>
</dbReference>
<organism evidence="4">
    <name type="scientific">Klosneuvirus KNV1</name>
    <dbReference type="NCBI Taxonomy" id="1977640"/>
    <lineage>
        <taxon>Viruses</taxon>
        <taxon>Varidnaviria</taxon>
        <taxon>Bamfordvirae</taxon>
        <taxon>Nucleocytoviricota</taxon>
        <taxon>Megaviricetes</taxon>
        <taxon>Imitervirales</taxon>
        <taxon>Mimiviridae</taxon>
        <taxon>Klosneuvirinae</taxon>
        <taxon>Klosneuvirus</taxon>
    </lineage>
</organism>
<feature type="region of interest" description="Disordered" evidence="2">
    <location>
        <begin position="1"/>
        <end position="68"/>
    </location>
</feature>
<evidence type="ECO:0000313" key="4">
    <source>
        <dbReference type="EMBL" id="ARF12237.1"/>
    </source>
</evidence>
<keyword evidence="4" id="KW-0418">Kinase</keyword>
<dbReference type="PROSITE" id="PS50110">
    <property type="entry name" value="RESPONSE_REGULATORY"/>
    <property type="match status" value="1"/>
</dbReference>
<protein>
    <submittedName>
        <fullName evidence="4">Putative sensor histidine kinase</fullName>
    </submittedName>
</protein>
<evidence type="ECO:0000256" key="2">
    <source>
        <dbReference type="SAM" id="MobiDB-lite"/>
    </source>
</evidence>
<dbReference type="PANTHER" id="PTHR43719:SF28">
    <property type="entry name" value="PEROXIDE STRESS-ACTIVATED HISTIDINE KINASE MAK1-RELATED"/>
    <property type="match status" value="1"/>
</dbReference>
<name>A0A1V0SKI5_9VIRU</name>
<dbReference type="GO" id="GO:0000160">
    <property type="term" value="P:phosphorelay signal transduction system"/>
    <property type="evidence" value="ECO:0007669"/>
    <property type="project" value="InterPro"/>
</dbReference>
<gene>
    <name evidence="4" type="ORF">Klosneuvirus_4_52</name>
</gene>
<dbReference type="Gene3D" id="3.40.50.2300">
    <property type="match status" value="1"/>
</dbReference>
<feature type="compositionally biased region" description="Low complexity" evidence="2">
    <location>
        <begin position="1"/>
        <end position="17"/>
    </location>
</feature>